<evidence type="ECO:0000313" key="1">
    <source>
        <dbReference type="EMBL" id="PBK62333.1"/>
    </source>
</evidence>
<accession>A0A2H3BES9</accession>
<dbReference type="Proteomes" id="UP000218334">
    <property type="component" value="Unassembled WGS sequence"/>
</dbReference>
<protein>
    <submittedName>
        <fullName evidence="1">Uncharacterized protein</fullName>
    </submittedName>
</protein>
<sequence length="145" mass="16260">MIQSVTVRSLDLKQRTRTESWIWHLASHPYSEIIIEIPCSCDHATSKMVPAEALTGPRPSIWNDRSMVQLSDLCHMAVVDSLSLSTSALHTDGWTLLYGAELLLGCLRRAERSFAGVRCECVRTRLSFDWDPSPSSTHFKVAAEN</sequence>
<proteinExistence type="predicted"/>
<organism evidence="1 2">
    <name type="scientific">Armillaria solidipes</name>
    <dbReference type="NCBI Taxonomy" id="1076256"/>
    <lineage>
        <taxon>Eukaryota</taxon>
        <taxon>Fungi</taxon>
        <taxon>Dikarya</taxon>
        <taxon>Basidiomycota</taxon>
        <taxon>Agaricomycotina</taxon>
        <taxon>Agaricomycetes</taxon>
        <taxon>Agaricomycetidae</taxon>
        <taxon>Agaricales</taxon>
        <taxon>Marasmiineae</taxon>
        <taxon>Physalacriaceae</taxon>
        <taxon>Armillaria</taxon>
    </lineage>
</organism>
<dbReference type="EMBL" id="KZ293467">
    <property type="protein sequence ID" value="PBK62333.1"/>
    <property type="molecule type" value="Genomic_DNA"/>
</dbReference>
<keyword evidence="2" id="KW-1185">Reference proteome</keyword>
<dbReference type="AlphaFoldDB" id="A0A2H3BES9"/>
<name>A0A2H3BES9_9AGAR</name>
<gene>
    <name evidence="1" type="ORF">ARMSODRAFT_607079</name>
</gene>
<reference evidence="2" key="1">
    <citation type="journal article" date="2017" name="Nat. Ecol. Evol.">
        <title>Genome expansion and lineage-specific genetic innovations in the forest pathogenic fungi Armillaria.</title>
        <authorList>
            <person name="Sipos G."/>
            <person name="Prasanna A.N."/>
            <person name="Walter M.C."/>
            <person name="O'Connor E."/>
            <person name="Balint B."/>
            <person name="Krizsan K."/>
            <person name="Kiss B."/>
            <person name="Hess J."/>
            <person name="Varga T."/>
            <person name="Slot J."/>
            <person name="Riley R."/>
            <person name="Boka B."/>
            <person name="Rigling D."/>
            <person name="Barry K."/>
            <person name="Lee J."/>
            <person name="Mihaltcheva S."/>
            <person name="LaButti K."/>
            <person name="Lipzen A."/>
            <person name="Waldron R."/>
            <person name="Moloney N.M."/>
            <person name="Sperisen C."/>
            <person name="Kredics L."/>
            <person name="Vagvoelgyi C."/>
            <person name="Patrignani A."/>
            <person name="Fitzpatrick D."/>
            <person name="Nagy I."/>
            <person name="Doyle S."/>
            <person name="Anderson J.B."/>
            <person name="Grigoriev I.V."/>
            <person name="Gueldener U."/>
            <person name="Muensterkoetter M."/>
            <person name="Nagy L.G."/>
        </authorList>
    </citation>
    <scope>NUCLEOTIDE SEQUENCE [LARGE SCALE GENOMIC DNA]</scope>
    <source>
        <strain evidence="2">28-4</strain>
    </source>
</reference>
<evidence type="ECO:0000313" key="2">
    <source>
        <dbReference type="Proteomes" id="UP000218334"/>
    </source>
</evidence>